<dbReference type="RefSeq" id="WP_092704754.1">
    <property type="nucleotide sequence ID" value="NZ_FNFC01000024.1"/>
</dbReference>
<keyword evidence="2" id="KW-1185">Reference proteome</keyword>
<protein>
    <submittedName>
        <fullName evidence="1">Uncharacterized protein</fullName>
    </submittedName>
</protein>
<organism evidence="1 2">
    <name type="scientific">Halovenus aranensis</name>
    <dbReference type="NCBI Taxonomy" id="890420"/>
    <lineage>
        <taxon>Archaea</taxon>
        <taxon>Methanobacteriati</taxon>
        <taxon>Methanobacteriota</taxon>
        <taxon>Stenosarchaea group</taxon>
        <taxon>Halobacteria</taxon>
        <taxon>Halobacteriales</taxon>
        <taxon>Haloarculaceae</taxon>
        <taxon>Halovenus</taxon>
    </lineage>
</organism>
<dbReference type="OrthoDB" id="110708at2157"/>
<dbReference type="STRING" id="890420.SAMN05216226_1243"/>
<evidence type="ECO:0000313" key="2">
    <source>
        <dbReference type="Proteomes" id="UP000198856"/>
    </source>
</evidence>
<sequence length="710" mass="81076">MSDQTPLSEADDLTQEERLLARLNGLIQYQSDLLDKVQRNRFRPYCHIPDLFELDPEATRPFSVPGTFISEQVGGNISVVNANGGFLANEPLDLMLGSFLPGGYKRRWEFDLWTGDFGPSSRRGFADINDGLHIRTSSQLSEILPQSGEERYTPFEHPVDEVSVYIPQQFIVWNPSVGENGEHTHYYWDSANGVVRNQKPEDVPEEELTTLKSDPTSQFLWFKHPLGRGDSPESLDLSTMTGGLIEQGEFNSDATFLKSYYATLLTLYGEERTFSEVIRYRHEEDDATAFVGSREESQVLMFDIDRSIVTELLDKVFQKETPLFRDLQFSLLYRRLWDRLFFQEEALEHAFSVTPFYRALIAVDYLFSMGSDGPDSLFEASVNDIEARLPSLLPSGDRRLGLLDYDDGEISTYETLLDEYGDSLESIIEECADGESVRQFAEHVFIHSLKHGLASWAAEYSAGGGDFEAWYDVNFIEASGETVEIGIYDSIQGGAGVSREVFDDLRELSDTELLSGLAEQSSCHIGATEETLVSLLKEYSGEYVFDLAQTNEIASGRDVPEFNDVFQDLGVDFSYARYDDVKPLLHRRLNRIAETREMARFYSVVAETYTTTKEQLNRTPRPVDLVFALEDRTFFDTRVRETYRRFANRRSQRRDLSELAERIEEVTKQCIHACPDCLKRDSCTHQYRYQEQMLDRRLLARALAVLDGGK</sequence>
<name>A0A1G8ZHK7_9EURY</name>
<dbReference type="EMBL" id="FNFC01000024">
    <property type="protein sequence ID" value="SDK14493.1"/>
    <property type="molecule type" value="Genomic_DNA"/>
</dbReference>
<evidence type="ECO:0000313" key="1">
    <source>
        <dbReference type="EMBL" id="SDK14493.1"/>
    </source>
</evidence>
<reference evidence="1 2" key="1">
    <citation type="submission" date="2016-10" db="EMBL/GenBank/DDBJ databases">
        <authorList>
            <person name="de Groot N.N."/>
        </authorList>
    </citation>
    <scope>NUCLEOTIDE SEQUENCE [LARGE SCALE GENOMIC DNA]</scope>
    <source>
        <strain evidence="1 2">IBRC-M10015</strain>
    </source>
</reference>
<proteinExistence type="predicted"/>
<dbReference type="Proteomes" id="UP000198856">
    <property type="component" value="Unassembled WGS sequence"/>
</dbReference>
<dbReference type="AlphaFoldDB" id="A0A1G8ZHK7"/>
<gene>
    <name evidence="1" type="ORF">SAMN05216226_1243</name>
</gene>
<accession>A0A1G8ZHK7</accession>